<gene>
    <name evidence="6" type="ORF">C7212DRAFT_316269</name>
</gene>
<comment type="subcellular location">
    <subcellularLocation>
        <location evidence="1">Membrane</location>
        <topology evidence="1">Single-pass membrane protein</topology>
    </subcellularLocation>
</comment>
<dbReference type="EMBL" id="PYWC01000017">
    <property type="protein sequence ID" value="PWW78044.1"/>
    <property type="molecule type" value="Genomic_DNA"/>
</dbReference>
<evidence type="ECO:0000256" key="3">
    <source>
        <dbReference type="ARBA" id="ARBA00022989"/>
    </source>
</evidence>
<keyword evidence="7" id="KW-1185">Reference proteome</keyword>
<keyword evidence="4" id="KW-0472">Membrane</keyword>
<reference evidence="6 7" key="1">
    <citation type="submission" date="2018-03" db="EMBL/GenBank/DDBJ databases">
        <title>Genomes of Pezizomycetes fungi and the evolution of truffles.</title>
        <authorList>
            <person name="Murat C."/>
            <person name="Payen T."/>
            <person name="Noel B."/>
            <person name="Kuo A."/>
            <person name="Martin F.M."/>
        </authorList>
    </citation>
    <scope>NUCLEOTIDE SEQUENCE [LARGE SCALE GENOMIC DNA]</scope>
    <source>
        <strain evidence="6">091103-1</strain>
    </source>
</reference>
<feature type="region of interest" description="Disordered" evidence="5">
    <location>
        <begin position="1"/>
        <end position="46"/>
    </location>
</feature>
<proteinExistence type="predicted"/>
<evidence type="ECO:0000256" key="2">
    <source>
        <dbReference type="ARBA" id="ARBA00022692"/>
    </source>
</evidence>
<dbReference type="InterPro" id="IPR044850">
    <property type="entry name" value="WIH1-like"/>
</dbReference>
<dbReference type="GO" id="GO:0005886">
    <property type="term" value="C:plasma membrane"/>
    <property type="evidence" value="ECO:0007669"/>
    <property type="project" value="InterPro"/>
</dbReference>
<evidence type="ECO:0000313" key="7">
    <source>
        <dbReference type="Proteomes" id="UP000246991"/>
    </source>
</evidence>
<evidence type="ECO:0000256" key="1">
    <source>
        <dbReference type="ARBA" id="ARBA00004167"/>
    </source>
</evidence>
<dbReference type="PANTHER" id="PTHR31568:SF21">
    <property type="entry name" value="CYSTM DOMAIN-CONTAINING PROTEIN"/>
    <property type="match status" value="1"/>
</dbReference>
<keyword evidence="3" id="KW-1133">Transmembrane helix</keyword>
<accession>A0A317SUP1</accession>
<evidence type="ECO:0000313" key="6">
    <source>
        <dbReference type="EMBL" id="PWW78044.1"/>
    </source>
</evidence>
<evidence type="ECO:0000256" key="5">
    <source>
        <dbReference type="SAM" id="MobiDB-lite"/>
    </source>
</evidence>
<organism evidence="6 7">
    <name type="scientific">Tuber magnatum</name>
    <name type="common">white Piedmont truffle</name>
    <dbReference type="NCBI Taxonomy" id="42249"/>
    <lineage>
        <taxon>Eukaryota</taxon>
        <taxon>Fungi</taxon>
        <taxon>Dikarya</taxon>
        <taxon>Ascomycota</taxon>
        <taxon>Pezizomycotina</taxon>
        <taxon>Pezizomycetes</taxon>
        <taxon>Pezizales</taxon>
        <taxon>Tuberaceae</taxon>
        <taxon>Tuber</taxon>
    </lineage>
</organism>
<dbReference type="STRING" id="42249.A0A317SUP1"/>
<dbReference type="AlphaFoldDB" id="A0A317SUP1"/>
<sequence>MAANEYYGNQPQYPPQAAPGYPPPQGYPPQGPPPQGMVYQQAPPPVQEKGNGGRGFCAGILAALCCCCACDACCDCLECLC</sequence>
<dbReference type="Proteomes" id="UP000246991">
    <property type="component" value="Unassembled WGS sequence"/>
</dbReference>
<protein>
    <submittedName>
        <fullName evidence="6">Uncharacterized protein</fullName>
    </submittedName>
</protein>
<dbReference type="PANTHER" id="PTHR31568">
    <property type="entry name" value="RCG49325, ISOFORM CRA_A"/>
    <property type="match status" value="1"/>
</dbReference>
<comment type="caution">
    <text evidence="6">The sequence shown here is derived from an EMBL/GenBank/DDBJ whole genome shotgun (WGS) entry which is preliminary data.</text>
</comment>
<feature type="compositionally biased region" description="Pro residues" evidence="5">
    <location>
        <begin position="12"/>
        <end position="35"/>
    </location>
</feature>
<name>A0A317SUP1_9PEZI</name>
<keyword evidence="2" id="KW-0812">Transmembrane</keyword>
<evidence type="ECO:0000256" key="4">
    <source>
        <dbReference type="ARBA" id="ARBA00023136"/>
    </source>
</evidence>
<feature type="compositionally biased region" description="Low complexity" evidence="5">
    <location>
        <begin position="1"/>
        <end position="11"/>
    </location>
</feature>